<feature type="compositionally biased region" description="Acidic residues" evidence="1">
    <location>
        <begin position="377"/>
        <end position="415"/>
    </location>
</feature>
<gene>
    <name evidence="2" type="ORF">MVAC_28558</name>
</gene>
<dbReference type="EMBL" id="ALQA01000114">
    <property type="protein sequence ID" value="EJZ04499.1"/>
    <property type="molecule type" value="Genomic_DNA"/>
</dbReference>
<organism evidence="2 3">
    <name type="scientific">Mycolicibacterium vaccae ATCC 25954</name>
    <dbReference type="NCBI Taxonomy" id="1194972"/>
    <lineage>
        <taxon>Bacteria</taxon>
        <taxon>Bacillati</taxon>
        <taxon>Actinomycetota</taxon>
        <taxon>Actinomycetes</taxon>
        <taxon>Mycobacteriales</taxon>
        <taxon>Mycobacteriaceae</taxon>
        <taxon>Mycolicibacterium</taxon>
    </lineage>
</organism>
<accession>K0V0J3</accession>
<feature type="compositionally biased region" description="Low complexity" evidence="1">
    <location>
        <begin position="365"/>
        <end position="376"/>
    </location>
</feature>
<evidence type="ECO:0008006" key="4">
    <source>
        <dbReference type="Google" id="ProtNLM"/>
    </source>
</evidence>
<keyword evidence="3" id="KW-1185">Reference proteome</keyword>
<dbReference type="eggNOG" id="ENOG5031JYV">
    <property type="taxonomic scope" value="Bacteria"/>
</dbReference>
<feature type="compositionally biased region" description="Acidic residues" evidence="1">
    <location>
        <begin position="351"/>
        <end position="364"/>
    </location>
</feature>
<dbReference type="HOGENOM" id="CLU_052639_0_0_11"/>
<dbReference type="RefSeq" id="WP_003931196.1">
    <property type="nucleotide sequence ID" value="NZ_JH814692.1"/>
</dbReference>
<name>K0V0J3_MYCVA</name>
<feature type="compositionally biased region" description="Gly residues" evidence="1">
    <location>
        <begin position="424"/>
        <end position="434"/>
    </location>
</feature>
<dbReference type="Proteomes" id="UP000006072">
    <property type="component" value="Unassembled WGS sequence"/>
</dbReference>
<feature type="region of interest" description="Disordered" evidence="1">
    <location>
        <begin position="321"/>
        <end position="441"/>
    </location>
</feature>
<feature type="compositionally biased region" description="Low complexity" evidence="1">
    <location>
        <begin position="330"/>
        <end position="347"/>
    </location>
</feature>
<dbReference type="PATRIC" id="fig|1194972.3.peg.5662"/>
<evidence type="ECO:0000313" key="3">
    <source>
        <dbReference type="Proteomes" id="UP000006072"/>
    </source>
</evidence>
<comment type="caution">
    <text evidence="2">The sequence shown here is derived from an EMBL/GenBank/DDBJ whole genome shotgun (WGS) entry which is preliminary data.</text>
</comment>
<dbReference type="AlphaFoldDB" id="K0V0J3"/>
<reference evidence="2 3" key="1">
    <citation type="journal article" date="2012" name="J. Bacteriol.">
        <title>Complete Genome Sequence of Mycobacterium vaccae Type Strain ATCC 25954.</title>
        <authorList>
            <person name="Ho Y.S."/>
            <person name="Adroub S.A."/>
            <person name="Abadi M."/>
            <person name="Al Alwan B."/>
            <person name="Alkhateeb R."/>
            <person name="Gao G."/>
            <person name="Ragab A."/>
            <person name="Ali S."/>
            <person name="van Soolingen D."/>
            <person name="Bitter W."/>
            <person name="Pain A."/>
            <person name="Abdallah A.M."/>
        </authorList>
    </citation>
    <scope>NUCLEOTIDE SEQUENCE [LARGE SCALE GENOMIC DNA]</scope>
    <source>
        <strain evidence="2 3">ATCC 25954</strain>
    </source>
</reference>
<evidence type="ECO:0000256" key="1">
    <source>
        <dbReference type="SAM" id="MobiDB-lite"/>
    </source>
</evidence>
<sequence length="441" mass="44627">MDITVRSYLTAGVALAGAGVIAIAPTVAPPPPTVAAAAPLTSIAVDLSAAVNPIQAWVNVFTGAAENLGGLGSAWLQDPFPLLRQALINGLGYGGTLVSAVGGAVDGALQYLDFSNEFSLWSQLGDAVEQLFQGEIAAAFNSLTDALVTGPIFNIGFPIFTSGLLDVPAKITQNVANLVKTLFNLETMLPLVLGAVAPVMGSLAATGETLQAAFDSLMEGKLIDSVINLINLPAVVIGAALNGFTKFDGTWMPGIFSFSEDPFQGGLLQALFVTLPKALAAAITPEAVPESAARVAADEVSDPEVGGGTMFALTNVQTEDAAAGTETVTESETAAPVPTAPEEPAAAIVDTPEEDAAEETDPTTDDGTGAEDTTVPDPEETDEDTGAEDELTDETETDTDDTDTDTDTDTDDGNDAGDAPSGAAGDGADSGGSDGSDSGDE</sequence>
<evidence type="ECO:0000313" key="2">
    <source>
        <dbReference type="EMBL" id="EJZ04499.1"/>
    </source>
</evidence>
<protein>
    <recommendedName>
        <fullName evidence="4">PE-PGRS family protein</fullName>
    </recommendedName>
</protein>
<proteinExistence type="predicted"/>